<evidence type="ECO:0000259" key="17">
    <source>
        <dbReference type="Pfam" id="PF17900"/>
    </source>
</evidence>
<evidence type="ECO:0000256" key="2">
    <source>
        <dbReference type="ARBA" id="ARBA00001947"/>
    </source>
</evidence>
<dbReference type="InterPro" id="IPR012778">
    <property type="entry name" value="Pept_M1_aminopeptidase"/>
</dbReference>
<dbReference type="EMBL" id="CP046172">
    <property type="protein sequence ID" value="QIS12161.1"/>
    <property type="molecule type" value="Genomic_DNA"/>
</dbReference>
<name>A0A6G9YG14_9NOCA</name>
<dbReference type="Pfam" id="PF11838">
    <property type="entry name" value="ERAP1_C"/>
    <property type="match status" value="1"/>
</dbReference>
<dbReference type="InterPro" id="IPR042097">
    <property type="entry name" value="Aminopeptidase_N-like_N_sf"/>
</dbReference>
<dbReference type="AlphaFoldDB" id="A0A6G9YG14"/>
<dbReference type="GO" id="GO:0006508">
    <property type="term" value="P:proteolysis"/>
    <property type="evidence" value="ECO:0007669"/>
    <property type="project" value="UniProtKB-KW"/>
</dbReference>
<accession>A0A6G9YG14</accession>
<dbReference type="Proteomes" id="UP000503540">
    <property type="component" value="Chromosome"/>
</dbReference>
<dbReference type="InterPro" id="IPR027268">
    <property type="entry name" value="Peptidase_M4/M1_CTD_sf"/>
</dbReference>
<evidence type="ECO:0000256" key="8">
    <source>
        <dbReference type="ARBA" id="ARBA00022723"/>
    </source>
</evidence>
<keyword evidence="9 18" id="KW-0378">Hydrolase</keyword>
<evidence type="ECO:0000256" key="6">
    <source>
        <dbReference type="ARBA" id="ARBA00022438"/>
    </source>
</evidence>
<evidence type="ECO:0000256" key="1">
    <source>
        <dbReference type="ARBA" id="ARBA00000098"/>
    </source>
</evidence>
<proteinExistence type="inferred from homology"/>
<keyword evidence="7" id="KW-0645">Protease</keyword>
<gene>
    <name evidence="18" type="primary">pepN</name>
    <name evidence="18" type="ORF">F5544_21490</name>
</gene>
<comment type="cofactor">
    <cofactor evidence="2">
        <name>Zn(2+)</name>
        <dbReference type="ChEBI" id="CHEBI:29105"/>
    </cofactor>
</comment>
<dbReference type="GO" id="GO:0070006">
    <property type="term" value="F:metalloaminopeptidase activity"/>
    <property type="evidence" value="ECO:0007669"/>
    <property type="project" value="TreeGrafter"/>
</dbReference>
<dbReference type="Gene3D" id="1.10.390.10">
    <property type="entry name" value="Neutral Protease Domain 2"/>
    <property type="match status" value="1"/>
</dbReference>
<comment type="catalytic activity">
    <reaction evidence="1">
        <text>Release of an N-terminal amino acid, Xaa-|-Yaa- from a peptide, amide or arylamide. Xaa is preferably Ala, but may be most amino acids including Pro (slow action). When a terminal hydrophobic residue is followed by a prolyl residue, the two may be released as an intact Xaa-Pro dipeptide.</text>
        <dbReference type="EC" id="3.4.11.2"/>
    </reaction>
</comment>
<evidence type="ECO:0000256" key="11">
    <source>
        <dbReference type="ARBA" id="ARBA00023049"/>
    </source>
</evidence>
<dbReference type="GO" id="GO:0005737">
    <property type="term" value="C:cytoplasm"/>
    <property type="evidence" value="ECO:0007669"/>
    <property type="project" value="TreeGrafter"/>
</dbReference>
<dbReference type="GO" id="GO:0005615">
    <property type="term" value="C:extracellular space"/>
    <property type="evidence" value="ECO:0007669"/>
    <property type="project" value="TreeGrafter"/>
</dbReference>
<evidence type="ECO:0000256" key="5">
    <source>
        <dbReference type="ARBA" id="ARBA00015611"/>
    </source>
</evidence>
<dbReference type="InterPro" id="IPR014782">
    <property type="entry name" value="Peptidase_M1_dom"/>
</dbReference>
<keyword evidence="6 18" id="KW-0031">Aminopeptidase</keyword>
<dbReference type="Pfam" id="PF01433">
    <property type="entry name" value="Peptidase_M1"/>
    <property type="match status" value="1"/>
</dbReference>
<dbReference type="PANTHER" id="PTHR11533:SF174">
    <property type="entry name" value="PUROMYCIN-SENSITIVE AMINOPEPTIDASE-RELATED"/>
    <property type="match status" value="1"/>
</dbReference>
<dbReference type="InterPro" id="IPR045357">
    <property type="entry name" value="Aminopeptidase_N-like_N"/>
</dbReference>
<feature type="domain" description="Aminopeptidase N-like N-terminal" evidence="17">
    <location>
        <begin position="248"/>
        <end position="325"/>
    </location>
</feature>
<dbReference type="NCBIfam" id="TIGR02412">
    <property type="entry name" value="pepN_strep_liv"/>
    <property type="match status" value="1"/>
</dbReference>
<feature type="region of interest" description="Disordered" evidence="14">
    <location>
        <begin position="1"/>
        <end position="36"/>
    </location>
</feature>
<evidence type="ECO:0000256" key="3">
    <source>
        <dbReference type="ARBA" id="ARBA00010136"/>
    </source>
</evidence>
<protein>
    <recommendedName>
        <fullName evidence="5">Aminopeptidase N</fullName>
        <ecNumber evidence="4">3.4.11.2</ecNumber>
    </recommendedName>
    <alternativeName>
        <fullName evidence="12">Alanine aminopeptidase</fullName>
    </alternativeName>
    <alternativeName>
        <fullName evidence="13">Lysyl aminopeptidase</fullName>
    </alternativeName>
</protein>
<evidence type="ECO:0000256" key="7">
    <source>
        <dbReference type="ARBA" id="ARBA00022670"/>
    </source>
</evidence>
<dbReference type="GO" id="GO:0042277">
    <property type="term" value="F:peptide binding"/>
    <property type="evidence" value="ECO:0007669"/>
    <property type="project" value="TreeGrafter"/>
</dbReference>
<dbReference type="PRINTS" id="PR00756">
    <property type="entry name" value="ALADIPTASE"/>
</dbReference>
<dbReference type="Pfam" id="PF17900">
    <property type="entry name" value="Peptidase_M1_N"/>
    <property type="match status" value="1"/>
</dbReference>
<evidence type="ECO:0000313" key="18">
    <source>
        <dbReference type="EMBL" id="QIS12161.1"/>
    </source>
</evidence>
<dbReference type="GO" id="GO:0016285">
    <property type="term" value="F:alanyl aminopeptidase activity"/>
    <property type="evidence" value="ECO:0007669"/>
    <property type="project" value="UniProtKB-EC"/>
</dbReference>
<evidence type="ECO:0000259" key="15">
    <source>
        <dbReference type="Pfam" id="PF01433"/>
    </source>
</evidence>
<keyword evidence="8" id="KW-0479">Metal-binding</keyword>
<dbReference type="EC" id="3.4.11.2" evidence="4"/>
<feature type="domain" description="ERAP1-like C-terminal" evidence="16">
    <location>
        <begin position="663"/>
        <end position="990"/>
    </location>
</feature>
<evidence type="ECO:0000256" key="14">
    <source>
        <dbReference type="SAM" id="MobiDB-lite"/>
    </source>
</evidence>
<evidence type="ECO:0000256" key="4">
    <source>
        <dbReference type="ARBA" id="ARBA00012564"/>
    </source>
</evidence>
<evidence type="ECO:0000259" key="16">
    <source>
        <dbReference type="Pfam" id="PF11838"/>
    </source>
</evidence>
<dbReference type="SUPFAM" id="SSF63737">
    <property type="entry name" value="Leukotriene A4 hydrolase N-terminal domain"/>
    <property type="match status" value="1"/>
</dbReference>
<keyword evidence="11" id="KW-0482">Metalloprotease</keyword>
<evidence type="ECO:0000256" key="13">
    <source>
        <dbReference type="ARBA" id="ARBA00031533"/>
    </source>
</evidence>
<dbReference type="GO" id="GO:0043171">
    <property type="term" value="P:peptide catabolic process"/>
    <property type="evidence" value="ECO:0007669"/>
    <property type="project" value="TreeGrafter"/>
</dbReference>
<evidence type="ECO:0000256" key="12">
    <source>
        <dbReference type="ARBA" id="ARBA00029811"/>
    </source>
</evidence>
<dbReference type="PANTHER" id="PTHR11533">
    <property type="entry name" value="PROTEASE M1 ZINC METALLOPROTEASE"/>
    <property type="match status" value="1"/>
</dbReference>
<evidence type="ECO:0000256" key="9">
    <source>
        <dbReference type="ARBA" id="ARBA00022801"/>
    </source>
</evidence>
<sequence length="1002" mass="109272">MLSHIAETHHHRPRNSDQQAEYPRGNPHSPTLPTTISKLCRHLPGQSKCPACDADIVTAGTRSAVLRCAEINSAPPGESPESATAHRPEPGMLEIVVRHRLCTVTQGNCARRGRSGLRNVWGGASLRYRGVDLSAPSLTRDQAIARAATVEVDNYRIHLDLSEQPAEPAGGTFRSLTTVTFTATPGSQTFIDLTAETVRSVTLNGAPVEISDSVSSPGILLRGLAERNELVVDADCCYSRTGEGLHRFVDPADGKTYLSNQFEPTQAKRVFACFDQPDLKATFDVAVTAPADWEVVSLGATVGVEKDGDKATHTFATTARLSTYLMVICAGHYVRWDDVYTDEHGTIPLGILARASLAEYLDTERLFAETKQGFAFYHANFGVPYPFGKYDQIFCPEYNMGAMEHPGAVTFTEAYVFRSKVTRASYERRCNVVLHEMAHMWFGNLVTMRWWDDLWLNESFATFAANLAQADATEYTTCWTSFANNEKALAYAQDQLASTHPIVADIPDIDSVQVNFDAITYQKGASVLKQLAAYVGREPFLAGLRNYFTEHAYGNATLADLVRAVADSSGRDLSGWSAQWLESTGINTLRAEFTVTDGTFTSFAVVQEGAAPGAGEFRTHRMAIGIYSDHDGKLVRTKRIELDIAAAGRTEVPELVGVQRGALVLLNDDDLTYCSLRLDPDSLRTVLARIADIEDPLPRTLCWSAAWEMVRNAELRTRDYLGLVLRGIGAESEIAVVQRVLLQTQTALSRYADPDWAAETGWAIYTDGVVALARAAAPGSDHQLALVNALTGIAGPFDASLGARLPQRQLDLLAALLDGDPAEVGLPGLAVDTDLRWKIIRTLASAGRIDADGPATPVIDAELARDATDHGRRHAAAAAVARPQAAVKKAAWDRLLVDTTLANTTVRAIAFNFAPSGQEHLLTDYIDRYFAELPAAWERQSAAVAQTLSRALYPHQITTAAVHAAERFLAEEHPGPLRRLVLEGKDGVERALRARTFDATDR</sequence>
<organism evidence="18 19">
    <name type="scientific">Nocardia arthritidis</name>
    <dbReference type="NCBI Taxonomy" id="228602"/>
    <lineage>
        <taxon>Bacteria</taxon>
        <taxon>Bacillati</taxon>
        <taxon>Actinomycetota</taxon>
        <taxon>Actinomycetes</taxon>
        <taxon>Mycobacteriales</taxon>
        <taxon>Nocardiaceae</taxon>
        <taxon>Nocardia</taxon>
    </lineage>
</organism>
<dbReference type="InterPro" id="IPR024571">
    <property type="entry name" value="ERAP1-like_C_dom"/>
</dbReference>
<evidence type="ECO:0000313" key="19">
    <source>
        <dbReference type="Proteomes" id="UP000503540"/>
    </source>
</evidence>
<keyword evidence="10" id="KW-0862">Zinc</keyword>
<evidence type="ECO:0000256" key="10">
    <source>
        <dbReference type="ARBA" id="ARBA00022833"/>
    </source>
</evidence>
<dbReference type="InterPro" id="IPR001930">
    <property type="entry name" value="Peptidase_M1"/>
</dbReference>
<comment type="similarity">
    <text evidence="3">Belongs to the peptidase M1 family.</text>
</comment>
<dbReference type="GO" id="GO:0016020">
    <property type="term" value="C:membrane"/>
    <property type="evidence" value="ECO:0007669"/>
    <property type="project" value="TreeGrafter"/>
</dbReference>
<dbReference type="FunFam" id="1.10.390.10:FF:000004">
    <property type="entry name" value="Aminopeptidase N"/>
    <property type="match status" value="1"/>
</dbReference>
<keyword evidence="19" id="KW-1185">Reference proteome</keyword>
<reference evidence="18 19" key="1">
    <citation type="journal article" date="2019" name="ACS Chem. Biol.">
        <title>Identification and Mobilization of a Cryptic Antibiotic Biosynthesis Gene Locus from a Human-Pathogenic Nocardia Isolate.</title>
        <authorList>
            <person name="Herisse M."/>
            <person name="Ishida K."/>
            <person name="Porter J.L."/>
            <person name="Howden B."/>
            <person name="Hertweck C."/>
            <person name="Stinear T.P."/>
            <person name="Pidot S.J."/>
        </authorList>
    </citation>
    <scope>NUCLEOTIDE SEQUENCE [LARGE SCALE GENOMIC DNA]</scope>
    <source>
        <strain evidence="18 19">AUSMDU00012717</strain>
    </source>
</reference>
<dbReference type="KEGG" id="nah:F5544_21490"/>
<dbReference type="FunFam" id="2.60.40.1730:FF:000010">
    <property type="entry name" value="Putative aminopeptidase N"/>
    <property type="match status" value="1"/>
</dbReference>
<dbReference type="GO" id="GO:0008270">
    <property type="term" value="F:zinc ion binding"/>
    <property type="evidence" value="ECO:0007669"/>
    <property type="project" value="InterPro"/>
</dbReference>
<dbReference type="InterPro" id="IPR050344">
    <property type="entry name" value="Peptidase_M1_aminopeptidases"/>
</dbReference>
<feature type="domain" description="Peptidase M1 membrane alanine aminopeptidase" evidence="15">
    <location>
        <begin position="369"/>
        <end position="580"/>
    </location>
</feature>
<dbReference type="CDD" id="cd09602">
    <property type="entry name" value="M1_APN"/>
    <property type="match status" value="1"/>
</dbReference>
<dbReference type="SUPFAM" id="SSF55486">
    <property type="entry name" value="Metalloproteases ('zincins'), catalytic domain"/>
    <property type="match status" value="1"/>
</dbReference>
<dbReference type="Gene3D" id="2.60.40.1730">
    <property type="entry name" value="tricorn interacting facor f3 domain"/>
    <property type="match status" value="1"/>
</dbReference>